<evidence type="ECO:0000256" key="1">
    <source>
        <dbReference type="ARBA" id="ARBA00022670"/>
    </source>
</evidence>
<dbReference type="Gene3D" id="2.40.10.120">
    <property type="match status" value="1"/>
</dbReference>
<dbReference type="Pfam" id="PF13365">
    <property type="entry name" value="Trypsin_2"/>
    <property type="match status" value="1"/>
</dbReference>
<evidence type="ECO:0000313" key="5">
    <source>
        <dbReference type="EMBL" id="RFA06536.1"/>
    </source>
</evidence>
<keyword evidence="6" id="KW-1185">Reference proteome</keyword>
<dbReference type="AlphaFoldDB" id="A0A3E0V9R7"/>
<evidence type="ECO:0000256" key="2">
    <source>
        <dbReference type="ARBA" id="ARBA00022801"/>
    </source>
</evidence>
<dbReference type="InterPro" id="IPR009003">
    <property type="entry name" value="Peptidase_S1_PA"/>
</dbReference>
<dbReference type="Pfam" id="PF13180">
    <property type="entry name" value="PDZ_2"/>
    <property type="match status" value="1"/>
</dbReference>
<accession>A0A3E0V9R7</accession>
<evidence type="ECO:0000313" key="6">
    <source>
        <dbReference type="Proteomes" id="UP000256486"/>
    </source>
</evidence>
<organism evidence="5 6">
    <name type="scientific">Subtercola boreus</name>
    <dbReference type="NCBI Taxonomy" id="120213"/>
    <lineage>
        <taxon>Bacteria</taxon>
        <taxon>Bacillati</taxon>
        <taxon>Actinomycetota</taxon>
        <taxon>Actinomycetes</taxon>
        <taxon>Micrococcales</taxon>
        <taxon>Microbacteriaceae</taxon>
        <taxon>Subtercola</taxon>
    </lineage>
</organism>
<keyword evidence="2" id="KW-0378">Hydrolase</keyword>
<dbReference type="OrthoDB" id="9758917at2"/>
<sequence>MDTPPSEQPVFGPQLRPEASPVSSPPLMESRVAQANSPQRRLTLLGCLALGAVLAGGGAAGLTVSALGPATGTQTIANPQTITISGSGTANAIAAIAAKAMPSVMTISVTDGAGTSGTGSGVVLSPAGLVLTNTHVVTLDGATGTPVVSAIAANGKKYSAEIVGTDPVADLAVIRLAGASGLTPLAFGDSSTLQVGEPATAIGAPLGLSGTVTTGIVSALDRSITVPSSAAPKPGIAAAQGMSATSVLAVIQTDAAINPGNSGGPLLNAAGKLIGINVAIASAGASSSPTGSAGNIGVGFSIPANEARRVANEIIASGSATHGLLGVSVGTTPPTASSSAAGAPLAAIAAGGPAEMAGLVVGDIVTAVGSTKVASASDLTAEIRALPAGATVAVTYVRAAATAQTTVTLAAFAG</sequence>
<comment type="caution">
    <text evidence="5">The sequence shown here is derived from an EMBL/GenBank/DDBJ whole genome shotgun (WGS) entry which is preliminary data.</text>
</comment>
<dbReference type="InterPro" id="IPR001940">
    <property type="entry name" value="Peptidase_S1C"/>
</dbReference>
<feature type="region of interest" description="Disordered" evidence="3">
    <location>
        <begin position="1"/>
        <end position="27"/>
    </location>
</feature>
<dbReference type="GO" id="GO:0004252">
    <property type="term" value="F:serine-type endopeptidase activity"/>
    <property type="evidence" value="ECO:0007669"/>
    <property type="project" value="InterPro"/>
</dbReference>
<proteinExistence type="predicted"/>
<dbReference type="Gene3D" id="2.30.42.10">
    <property type="match status" value="1"/>
</dbReference>
<gene>
    <name evidence="5" type="ORF">B7R54_19420</name>
</gene>
<reference evidence="5 6" key="1">
    <citation type="submission" date="2017-04" db="EMBL/GenBank/DDBJ databases">
        <title>Comparative genome analysis of Subtercola boreus.</title>
        <authorList>
            <person name="Cho Y.-J."/>
            <person name="Cho A."/>
            <person name="Kim O.-S."/>
            <person name="Lee J.-I."/>
        </authorList>
    </citation>
    <scope>NUCLEOTIDE SEQUENCE [LARGE SCALE GENOMIC DNA]</scope>
    <source>
        <strain evidence="5 6">K300</strain>
    </source>
</reference>
<protein>
    <recommendedName>
        <fullName evidence="4">PDZ domain-containing protein</fullName>
    </recommendedName>
</protein>
<dbReference type="PANTHER" id="PTHR43343">
    <property type="entry name" value="PEPTIDASE S12"/>
    <property type="match status" value="1"/>
</dbReference>
<dbReference type="Proteomes" id="UP000256486">
    <property type="component" value="Unassembled WGS sequence"/>
</dbReference>
<evidence type="ECO:0000256" key="3">
    <source>
        <dbReference type="SAM" id="MobiDB-lite"/>
    </source>
</evidence>
<name>A0A3E0V9R7_9MICO</name>
<dbReference type="SUPFAM" id="SSF50156">
    <property type="entry name" value="PDZ domain-like"/>
    <property type="match status" value="1"/>
</dbReference>
<dbReference type="InterPro" id="IPR001478">
    <property type="entry name" value="PDZ"/>
</dbReference>
<feature type="domain" description="PDZ" evidence="4">
    <location>
        <begin position="314"/>
        <end position="398"/>
    </location>
</feature>
<dbReference type="PANTHER" id="PTHR43343:SF3">
    <property type="entry name" value="PROTEASE DO-LIKE 8, CHLOROPLASTIC"/>
    <property type="match status" value="1"/>
</dbReference>
<dbReference type="SMART" id="SM00228">
    <property type="entry name" value="PDZ"/>
    <property type="match status" value="1"/>
</dbReference>
<dbReference type="GO" id="GO:0006508">
    <property type="term" value="P:proteolysis"/>
    <property type="evidence" value="ECO:0007669"/>
    <property type="project" value="UniProtKB-KW"/>
</dbReference>
<keyword evidence="1" id="KW-0645">Protease</keyword>
<dbReference type="EMBL" id="NBWZ01000002">
    <property type="protein sequence ID" value="RFA06536.1"/>
    <property type="molecule type" value="Genomic_DNA"/>
</dbReference>
<dbReference type="RefSeq" id="WP_116416917.1">
    <property type="nucleotide sequence ID" value="NZ_NBWZ01000002.1"/>
</dbReference>
<dbReference type="PRINTS" id="PR00834">
    <property type="entry name" value="PROTEASES2C"/>
</dbReference>
<evidence type="ECO:0000259" key="4">
    <source>
        <dbReference type="PROSITE" id="PS50106"/>
    </source>
</evidence>
<dbReference type="InterPro" id="IPR051201">
    <property type="entry name" value="Chloro_Bact_Ser_Proteases"/>
</dbReference>
<dbReference type="PROSITE" id="PS50106">
    <property type="entry name" value="PDZ"/>
    <property type="match status" value="1"/>
</dbReference>
<dbReference type="SUPFAM" id="SSF50494">
    <property type="entry name" value="Trypsin-like serine proteases"/>
    <property type="match status" value="1"/>
</dbReference>
<dbReference type="InterPro" id="IPR036034">
    <property type="entry name" value="PDZ_sf"/>
</dbReference>